<dbReference type="InterPro" id="IPR011146">
    <property type="entry name" value="HIT-like"/>
</dbReference>
<dbReference type="InterPro" id="IPR001310">
    <property type="entry name" value="Histidine_triad_HIT"/>
</dbReference>
<keyword evidence="4" id="KW-1185">Reference proteome</keyword>
<reference evidence="3" key="1">
    <citation type="submission" date="2021-11" db="EMBL/GenBank/DDBJ databases">
        <title>The first genome sequence of unculturable Mycoplasma faucium obtained by de novo assembly of metagenomic reads.</title>
        <authorList>
            <person name="Sabat A.J."/>
            <person name="Bathoorn E."/>
            <person name="Akkerboom V."/>
            <person name="Friedrich A.W."/>
        </authorList>
    </citation>
    <scope>NUCLEOTIDE SEQUENCE [LARGE SCALE GENOMIC DNA]</scope>
    <source>
        <strain evidence="3">UMCG-MFM1</strain>
    </source>
</reference>
<evidence type="ECO:0000256" key="1">
    <source>
        <dbReference type="PROSITE-ProRule" id="PRU00464"/>
    </source>
</evidence>
<dbReference type="InterPro" id="IPR019808">
    <property type="entry name" value="Histidine_triad_CS"/>
</dbReference>
<evidence type="ECO:0000313" key="3">
    <source>
        <dbReference type="EMBL" id="WYM97604.1"/>
    </source>
</evidence>
<dbReference type="Gene3D" id="3.30.428.10">
    <property type="entry name" value="HIT-like"/>
    <property type="match status" value="1"/>
</dbReference>
<dbReference type="PROSITE" id="PS00892">
    <property type="entry name" value="HIT_1"/>
    <property type="match status" value="1"/>
</dbReference>
<feature type="domain" description="HIT" evidence="2">
    <location>
        <begin position="5"/>
        <end position="108"/>
    </location>
</feature>
<dbReference type="PANTHER" id="PTHR46648:SF1">
    <property type="entry name" value="ADENOSINE 5'-MONOPHOSPHORAMIDASE HNT1"/>
    <property type="match status" value="1"/>
</dbReference>
<name>A0ABZ2TMQ1_9BACT</name>
<dbReference type="NCBIfam" id="NF045834">
    <property type="entry name" value="M_plasma_HinT"/>
    <property type="match status" value="1"/>
</dbReference>
<protein>
    <submittedName>
        <fullName evidence="3">HIT domain-containing protein</fullName>
    </submittedName>
</protein>
<evidence type="ECO:0000313" key="4">
    <source>
        <dbReference type="Proteomes" id="UP001622612"/>
    </source>
</evidence>
<dbReference type="EMBL" id="CP088155">
    <property type="protein sequence ID" value="WYM97604.1"/>
    <property type="molecule type" value="Genomic_DNA"/>
</dbReference>
<dbReference type="Proteomes" id="UP001622612">
    <property type="component" value="Chromosome"/>
</dbReference>
<dbReference type="InterPro" id="IPR054919">
    <property type="entry name" value="M_plasma_HinT"/>
</dbReference>
<gene>
    <name evidence="3" type="ORF">LQ356_01760</name>
</gene>
<dbReference type="PRINTS" id="PR00332">
    <property type="entry name" value="HISTRIAD"/>
</dbReference>
<dbReference type="InterPro" id="IPR036265">
    <property type="entry name" value="HIT-like_sf"/>
</dbReference>
<dbReference type="Pfam" id="PF01230">
    <property type="entry name" value="HIT"/>
    <property type="match status" value="1"/>
</dbReference>
<dbReference type="SUPFAM" id="SSF54197">
    <property type="entry name" value="HIT-like"/>
    <property type="match status" value="1"/>
</dbReference>
<dbReference type="PROSITE" id="PS51084">
    <property type="entry name" value="HIT_2"/>
    <property type="match status" value="1"/>
</dbReference>
<accession>A0ABZ2TMQ1</accession>
<dbReference type="RefSeq" id="WP_405312155.1">
    <property type="nucleotide sequence ID" value="NZ_CP088155.1"/>
</dbReference>
<sequence>MSKDTFQRIIDREIPATIIYEDDKAIAFLDIDPEEKGHFLVVPKEFSENLFDIDEETFAYIFPLARKLALQQIKKLNASGFRLIVNNGESAGQAVFRTHIHIIPYYDN</sequence>
<comment type="caution">
    <text evidence="1">Lacks conserved residue(s) required for the propagation of feature annotation.</text>
</comment>
<dbReference type="PANTHER" id="PTHR46648">
    <property type="entry name" value="HIT FAMILY PROTEIN 1"/>
    <property type="match status" value="1"/>
</dbReference>
<organism evidence="3 4">
    <name type="scientific">Metamycoplasma faucium</name>
    <dbReference type="NCBI Taxonomy" id="56142"/>
    <lineage>
        <taxon>Bacteria</taxon>
        <taxon>Bacillati</taxon>
        <taxon>Mycoplasmatota</taxon>
        <taxon>Mycoplasmoidales</taxon>
        <taxon>Metamycoplasmataceae</taxon>
        <taxon>Metamycoplasma</taxon>
    </lineage>
</organism>
<evidence type="ECO:0000259" key="2">
    <source>
        <dbReference type="PROSITE" id="PS51084"/>
    </source>
</evidence>
<proteinExistence type="predicted"/>